<dbReference type="OrthoDB" id="9801954at2"/>
<keyword evidence="3" id="KW-1185">Reference proteome</keyword>
<gene>
    <name evidence="2" type="ORF">SAMN05443550_102443</name>
</gene>
<keyword evidence="2" id="KW-0328">Glycosyltransferase</keyword>
<accession>A0A1H3ZPI0</accession>
<evidence type="ECO:0000313" key="3">
    <source>
        <dbReference type="Proteomes" id="UP000198850"/>
    </source>
</evidence>
<protein>
    <submittedName>
        <fullName evidence="2">N-terminal domain of galactosyltransferase</fullName>
    </submittedName>
</protein>
<dbReference type="CDD" id="cd06420">
    <property type="entry name" value="GT2_Chondriotin_Pol_N"/>
    <property type="match status" value="1"/>
</dbReference>
<dbReference type="Proteomes" id="UP000198850">
    <property type="component" value="Unassembled WGS sequence"/>
</dbReference>
<name>A0A1H3ZPI0_9SPHI</name>
<proteinExistence type="predicted"/>
<dbReference type="PANTHER" id="PTHR43685">
    <property type="entry name" value="GLYCOSYLTRANSFERASE"/>
    <property type="match status" value="1"/>
</dbReference>
<dbReference type="Pfam" id="PF00535">
    <property type="entry name" value="Glycos_transf_2"/>
    <property type="match status" value="1"/>
</dbReference>
<evidence type="ECO:0000259" key="1">
    <source>
        <dbReference type="Pfam" id="PF00535"/>
    </source>
</evidence>
<dbReference type="PANTHER" id="PTHR43685:SF3">
    <property type="entry name" value="SLR2126 PROTEIN"/>
    <property type="match status" value="1"/>
</dbReference>
<reference evidence="2 3" key="1">
    <citation type="submission" date="2016-10" db="EMBL/GenBank/DDBJ databases">
        <authorList>
            <person name="de Groot N.N."/>
        </authorList>
    </citation>
    <scope>NUCLEOTIDE SEQUENCE [LARGE SCALE GENOMIC DNA]</scope>
    <source>
        <strain evidence="2 3">DSM 19033</strain>
    </source>
</reference>
<dbReference type="RefSeq" id="WP_090555577.1">
    <property type="nucleotide sequence ID" value="NZ_FNRA01000002.1"/>
</dbReference>
<dbReference type="AlphaFoldDB" id="A0A1H3ZPI0"/>
<evidence type="ECO:0000313" key="2">
    <source>
        <dbReference type="EMBL" id="SEA25659.1"/>
    </source>
</evidence>
<dbReference type="STRING" id="425514.SAMN05443550_102443"/>
<dbReference type="SUPFAM" id="SSF53448">
    <property type="entry name" value="Nucleotide-diphospho-sugar transferases"/>
    <property type="match status" value="1"/>
</dbReference>
<keyword evidence="2" id="KW-0808">Transferase</keyword>
<dbReference type="InterPro" id="IPR001173">
    <property type="entry name" value="Glyco_trans_2-like"/>
</dbReference>
<sequence length="268" mass="30374">MAMHNPSISLMVSTYNWPDALNLCLISIREQNVLPDEVIIADDGSGPETQTLIKKYQKDFPVPLIHVWQKDEGFQLSRIRNKAIAKAKGSYIVQIDGDLILEHHFIEDHIRFSNTGTFVSGTRVQMSASLSGKLIQYKSTRVPLFSRGLTNFSNALRFSPLSNFMAERYKAHNITYVRGCNMAFWKTDLLKVNGYNESIVGWGREDSEIAVRLINSGIKKRILKFGAVAFHIYHPESPRQHLAENDAVLNDCIENHTQTCESGLSKYL</sequence>
<feature type="domain" description="Glycosyltransferase 2-like" evidence="1">
    <location>
        <begin position="9"/>
        <end position="187"/>
    </location>
</feature>
<dbReference type="EMBL" id="FNRA01000002">
    <property type="protein sequence ID" value="SEA25659.1"/>
    <property type="molecule type" value="Genomic_DNA"/>
</dbReference>
<organism evidence="2 3">
    <name type="scientific">Pedobacter hartonius</name>
    <dbReference type="NCBI Taxonomy" id="425514"/>
    <lineage>
        <taxon>Bacteria</taxon>
        <taxon>Pseudomonadati</taxon>
        <taxon>Bacteroidota</taxon>
        <taxon>Sphingobacteriia</taxon>
        <taxon>Sphingobacteriales</taxon>
        <taxon>Sphingobacteriaceae</taxon>
        <taxon>Pedobacter</taxon>
    </lineage>
</organism>
<dbReference type="InterPro" id="IPR029044">
    <property type="entry name" value="Nucleotide-diphossugar_trans"/>
</dbReference>
<dbReference type="GO" id="GO:0016757">
    <property type="term" value="F:glycosyltransferase activity"/>
    <property type="evidence" value="ECO:0007669"/>
    <property type="project" value="UniProtKB-KW"/>
</dbReference>
<dbReference type="InterPro" id="IPR050834">
    <property type="entry name" value="Glycosyltransf_2"/>
</dbReference>
<dbReference type="Gene3D" id="3.90.550.10">
    <property type="entry name" value="Spore Coat Polysaccharide Biosynthesis Protein SpsA, Chain A"/>
    <property type="match status" value="1"/>
</dbReference>